<dbReference type="EMBL" id="JYIT01000064">
    <property type="protein sequence ID" value="KJL26464.1"/>
    <property type="molecule type" value="Genomic_DNA"/>
</dbReference>
<comment type="caution">
    <text evidence="6">The sequence shown here is derived from an EMBL/GenBank/DDBJ whole genome shotgun (WGS) entry which is preliminary data.</text>
</comment>
<dbReference type="GO" id="GO:0005975">
    <property type="term" value="P:carbohydrate metabolic process"/>
    <property type="evidence" value="ECO:0007669"/>
    <property type="project" value="InterPro"/>
</dbReference>
<dbReference type="Proteomes" id="UP000033448">
    <property type="component" value="Unassembled WGS sequence"/>
</dbReference>
<dbReference type="Gene3D" id="2.115.10.20">
    <property type="entry name" value="Glycosyl hydrolase domain, family 43"/>
    <property type="match status" value="1"/>
</dbReference>
<reference evidence="6 7" key="1">
    <citation type="submission" date="2015-02" db="EMBL/GenBank/DDBJ databases">
        <title>Draft genome sequences of ten Microbacterium spp. with emphasis on heavy metal contaminated environments.</title>
        <authorList>
            <person name="Corretto E."/>
        </authorList>
    </citation>
    <scope>NUCLEOTIDE SEQUENCE [LARGE SCALE GENOMIC DNA]</scope>
    <source>
        <strain evidence="6 7">DSM 23848</strain>
    </source>
</reference>
<keyword evidence="3 6" id="KW-0378">Hydrolase</keyword>
<proteinExistence type="inferred from homology"/>
<evidence type="ECO:0000313" key="7">
    <source>
        <dbReference type="Proteomes" id="UP000033448"/>
    </source>
</evidence>
<dbReference type="Pfam" id="PF00251">
    <property type="entry name" value="Glyco_hydro_32N"/>
    <property type="match status" value="1"/>
</dbReference>
<dbReference type="RefSeq" id="WP_045249719.1">
    <property type="nucleotide sequence ID" value="NZ_JYIT01000064.1"/>
</dbReference>
<dbReference type="InterPro" id="IPR023296">
    <property type="entry name" value="Glyco_hydro_beta-prop_sf"/>
</dbReference>
<evidence type="ECO:0000256" key="1">
    <source>
        <dbReference type="ARBA" id="ARBA00009902"/>
    </source>
</evidence>
<name>A0A0F0L1B4_9MICO</name>
<dbReference type="AlphaFoldDB" id="A0A0F0L1B4"/>
<dbReference type="PANTHER" id="PTHR43101:SF1">
    <property type="entry name" value="BETA-FRUCTOSIDASE"/>
    <property type="match status" value="1"/>
</dbReference>
<sequence length="470" mass="52651">MTDTVFFRPDGGWVGDVIPFQRDGVFHLWYLFDDREVPKTGMPWHLVTTTDFVHFEDRGLAVPSGGPDAEDFNVYTGSVVIDDDGVAHLFSTAQNPTRRGADGRPLQLVAHAVSTTGLEGWIKHPELTVGAPEGYETGDWRDPFVFRDGDRWRMLVAARHSDGPERRRGTIAQLTSTDLDSWLPIEPLWDPRRYIAHECPDVFRWGEWWYLVYSEFSDAFCTRYRIARSLDGPWLAPDDDTVDARSFYAAKTVERDGRRFFVGWIATREGHADGGAWQWAGTMSTLEATQRADGSLAFHLPDEFLGSFTVPVASGVPVPARLDGTDRFVQSIGDLDLPDTCLLTAEFDIADGTEEVGILLRATADGEEAGAIRLEPRRHRVVFDRWPRTRTGDEQWQISGDVPFVLERPCPLPAGRHRVEVVVSGDILVAVVDRRVALSTRLYRRAGERVGVFVNGGAADLVSLEIRTRP</sequence>
<dbReference type="OrthoDB" id="9759709at2"/>
<keyword evidence="7" id="KW-1185">Reference proteome</keyword>
<comment type="similarity">
    <text evidence="1">Belongs to the glycosyl hydrolase 32 family.</text>
</comment>
<protein>
    <recommendedName>
        <fullName evidence="2">beta-fructofuranosidase</fullName>
        <ecNumber evidence="2">3.2.1.26</ecNumber>
    </recommendedName>
</protein>
<evidence type="ECO:0000259" key="5">
    <source>
        <dbReference type="Pfam" id="PF00251"/>
    </source>
</evidence>
<evidence type="ECO:0000313" key="6">
    <source>
        <dbReference type="EMBL" id="KJL26464.1"/>
    </source>
</evidence>
<organism evidence="6 7">
    <name type="scientific">Microbacterium azadirachtae</name>
    <dbReference type="NCBI Taxonomy" id="582680"/>
    <lineage>
        <taxon>Bacteria</taxon>
        <taxon>Bacillati</taxon>
        <taxon>Actinomycetota</taxon>
        <taxon>Actinomycetes</taxon>
        <taxon>Micrococcales</taxon>
        <taxon>Microbacteriaceae</taxon>
        <taxon>Microbacterium</taxon>
    </lineage>
</organism>
<feature type="domain" description="Glycosyl hydrolase family 32 N-terminal" evidence="5">
    <location>
        <begin position="7"/>
        <end position="286"/>
    </location>
</feature>
<dbReference type="PANTHER" id="PTHR43101">
    <property type="entry name" value="BETA-FRUCTOSIDASE"/>
    <property type="match status" value="1"/>
</dbReference>
<dbReference type="SMART" id="SM00640">
    <property type="entry name" value="Glyco_32"/>
    <property type="match status" value="1"/>
</dbReference>
<evidence type="ECO:0000256" key="2">
    <source>
        <dbReference type="ARBA" id="ARBA00012758"/>
    </source>
</evidence>
<evidence type="ECO:0000256" key="4">
    <source>
        <dbReference type="ARBA" id="ARBA00023295"/>
    </source>
</evidence>
<dbReference type="CDD" id="cd08995">
    <property type="entry name" value="GH32_EcAec43-like"/>
    <property type="match status" value="1"/>
</dbReference>
<evidence type="ECO:0000256" key="3">
    <source>
        <dbReference type="ARBA" id="ARBA00022801"/>
    </source>
</evidence>
<dbReference type="InterPro" id="IPR051214">
    <property type="entry name" value="GH32_Enzymes"/>
</dbReference>
<dbReference type="EC" id="3.2.1.26" evidence="2"/>
<accession>A0A0F0L1B4</accession>
<dbReference type="Gene3D" id="2.60.120.560">
    <property type="entry name" value="Exo-inulinase, domain 1"/>
    <property type="match status" value="1"/>
</dbReference>
<dbReference type="SUPFAM" id="SSF75005">
    <property type="entry name" value="Arabinanase/levansucrase/invertase"/>
    <property type="match status" value="1"/>
</dbReference>
<keyword evidence="4 6" id="KW-0326">Glycosidase</keyword>
<dbReference type="InterPro" id="IPR001362">
    <property type="entry name" value="Glyco_hydro_32"/>
</dbReference>
<dbReference type="PATRIC" id="fig|582680.7.peg.1024"/>
<dbReference type="GO" id="GO:0004564">
    <property type="term" value="F:beta-fructofuranosidase activity"/>
    <property type="evidence" value="ECO:0007669"/>
    <property type="project" value="UniProtKB-EC"/>
</dbReference>
<dbReference type="InterPro" id="IPR013148">
    <property type="entry name" value="Glyco_hydro_32_N"/>
</dbReference>
<gene>
    <name evidence="6" type="primary">bfrA</name>
    <name evidence="6" type="ORF">RL72_00987</name>
</gene>